<accession>A0ABD2SFW5</accession>
<feature type="chain" id="PRO_5044776111" description="Gnk2-homologous domain-containing protein" evidence="5">
    <location>
        <begin position="21"/>
        <end position="325"/>
    </location>
</feature>
<evidence type="ECO:0000313" key="8">
    <source>
        <dbReference type="Proteomes" id="UP001627284"/>
    </source>
</evidence>
<feature type="transmembrane region" description="Helical" evidence="4">
    <location>
        <begin position="274"/>
        <end position="293"/>
    </location>
</feature>
<dbReference type="PROSITE" id="PS51473">
    <property type="entry name" value="GNK2"/>
    <property type="match status" value="2"/>
</dbReference>
<keyword evidence="4" id="KW-0472">Membrane</keyword>
<dbReference type="Proteomes" id="UP001627284">
    <property type="component" value="Unassembled WGS sequence"/>
</dbReference>
<evidence type="ECO:0000256" key="2">
    <source>
        <dbReference type="ARBA" id="ARBA00022737"/>
    </source>
</evidence>
<gene>
    <name evidence="7" type="ORF">AABB24_026669</name>
</gene>
<dbReference type="InterPro" id="IPR002902">
    <property type="entry name" value="GNK2"/>
</dbReference>
<dbReference type="EMBL" id="JBJKTR010000015">
    <property type="protein sequence ID" value="KAL3342749.1"/>
    <property type="molecule type" value="Genomic_DNA"/>
</dbReference>
<dbReference type="CDD" id="cd23509">
    <property type="entry name" value="Gnk2-like"/>
    <property type="match status" value="2"/>
</dbReference>
<keyword evidence="8" id="KW-1185">Reference proteome</keyword>
<evidence type="ECO:0000259" key="6">
    <source>
        <dbReference type="PROSITE" id="PS51473"/>
    </source>
</evidence>
<sequence length="325" mass="36950">MRSILICLFVLSNILVCIKPEDITYMASDCPNTTSNYTEGSKFQFNLNRLLYRLLYNNASNSIYAKPSVGEIDDDKVHGLYLCRGDVAPKDCQNCIDVASERIQRECPLKKQATILYDQCLIRYSSIPNFASTFNVSSYYWIVYNSESFSWMKQVKGISDAMFDNLTPKATNDMKYAESLDEITPLSLSQKLYGMMQCIPDLSAEDCHACLEGARSVIPKSVPRECRVVHESCHLSYQFKNPEEGRTGAPPPPSPTPGDKDQGEITWKTKVICIVTGVIALLAVVWTGSCLYLKKRSRRRTERERRERRRLLQLLDMEGNLLGEF</sequence>
<evidence type="ECO:0000256" key="4">
    <source>
        <dbReference type="SAM" id="Phobius"/>
    </source>
</evidence>
<keyword evidence="2" id="KW-0677">Repeat</keyword>
<feature type="domain" description="Gnk2-homologous" evidence="6">
    <location>
        <begin position="137"/>
        <end position="242"/>
    </location>
</feature>
<dbReference type="PANTHER" id="PTHR32099">
    <property type="entry name" value="CYSTEINE-RICH REPEAT SECRETORY PROTEIN"/>
    <property type="match status" value="1"/>
</dbReference>
<organism evidence="7 8">
    <name type="scientific">Solanum stoloniferum</name>
    <dbReference type="NCBI Taxonomy" id="62892"/>
    <lineage>
        <taxon>Eukaryota</taxon>
        <taxon>Viridiplantae</taxon>
        <taxon>Streptophyta</taxon>
        <taxon>Embryophyta</taxon>
        <taxon>Tracheophyta</taxon>
        <taxon>Spermatophyta</taxon>
        <taxon>Magnoliopsida</taxon>
        <taxon>eudicotyledons</taxon>
        <taxon>Gunneridae</taxon>
        <taxon>Pentapetalae</taxon>
        <taxon>asterids</taxon>
        <taxon>lamiids</taxon>
        <taxon>Solanales</taxon>
        <taxon>Solanaceae</taxon>
        <taxon>Solanoideae</taxon>
        <taxon>Solaneae</taxon>
        <taxon>Solanum</taxon>
    </lineage>
</organism>
<keyword evidence="4" id="KW-1133">Transmembrane helix</keyword>
<evidence type="ECO:0000313" key="7">
    <source>
        <dbReference type="EMBL" id="KAL3342749.1"/>
    </source>
</evidence>
<reference evidence="7 8" key="1">
    <citation type="submission" date="2024-05" db="EMBL/GenBank/DDBJ databases">
        <title>De novo assembly of an allotetraploid wild potato.</title>
        <authorList>
            <person name="Hosaka A.J."/>
        </authorList>
    </citation>
    <scope>NUCLEOTIDE SEQUENCE [LARGE SCALE GENOMIC DNA]</scope>
    <source>
        <tissue evidence="7">Young leaves</tissue>
    </source>
</reference>
<keyword evidence="1 5" id="KW-0732">Signal</keyword>
<feature type="domain" description="Gnk2-homologous" evidence="6">
    <location>
        <begin position="25"/>
        <end position="129"/>
    </location>
</feature>
<feature type="signal peptide" evidence="5">
    <location>
        <begin position="1"/>
        <end position="20"/>
    </location>
</feature>
<proteinExistence type="predicted"/>
<dbReference type="AlphaFoldDB" id="A0ABD2SFW5"/>
<dbReference type="Gene3D" id="3.30.430.20">
    <property type="entry name" value="Gnk2 domain, C-X8-C-X2-C motif"/>
    <property type="match status" value="2"/>
</dbReference>
<dbReference type="Pfam" id="PF01657">
    <property type="entry name" value="Stress-antifung"/>
    <property type="match status" value="2"/>
</dbReference>
<dbReference type="InterPro" id="IPR038408">
    <property type="entry name" value="GNK2_sf"/>
</dbReference>
<evidence type="ECO:0000256" key="5">
    <source>
        <dbReference type="SAM" id="SignalP"/>
    </source>
</evidence>
<name>A0ABD2SFW5_9SOLN</name>
<protein>
    <recommendedName>
        <fullName evidence="6">Gnk2-homologous domain-containing protein</fullName>
    </recommendedName>
</protein>
<evidence type="ECO:0000256" key="1">
    <source>
        <dbReference type="ARBA" id="ARBA00022729"/>
    </source>
</evidence>
<evidence type="ECO:0000256" key="3">
    <source>
        <dbReference type="SAM" id="MobiDB-lite"/>
    </source>
</evidence>
<comment type="caution">
    <text evidence="7">The sequence shown here is derived from an EMBL/GenBank/DDBJ whole genome shotgun (WGS) entry which is preliminary data.</text>
</comment>
<dbReference type="PANTHER" id="PTHR32099:SF36">
    <property type="entry name" value="CYSTEINE-RICH REPEAT SECRETORY PROTEIN 38-LIKE"/>
    <property type="match status" value="1"/>
</dbReference>
<keyword evidence="4" id="KW-0812">Transmembrane</keyword>
<feature type="region of interest" description="Disordered" evidence="3">
    <location>
        <begin position="240"/>
        <end position="262"/>
    </location>
</feature>